<evidence type="ECO:0000256" key="1">
    <source>
        <dbReference type="ARBA" id="ARBA00023015"/>
    </source>
</evidence>
<dbReference type="RefSeq" id="WP_422919924.1">
    <property type="nucleotide sequence ID" value="NZ_JAMZEJ010000005.1"/>
</dbReference>
<dbReference type="EMBL" id="JAMZEJ010000005">
    <property type="protein sequence ID" value="MCQ8241188.1"/>
    <property type="molecule type" value="Genomic_DNA"/>
</dbReference>
<dbReference type="PROSITE" id="PS51000">
    <property type="entry name" value="HTH_DEOR_2"/>
    <property type="match status" value="1"/>
</dbReference>
<keyword evidence="2" id="KW-0804">Transcription</keyword>
<evidence type="ECO:0000259" key="3">
    <source>
        <dbReference type="PROSITE" id="PS51000"/>
    </source>
</evidence>
<dbReference type="InterPro" id="IPR036388">
    <property type="entry name" value="WH-like_DNA-bd_sf"/>
</dbReference>
<dbReference type="Gene3D" id="1.10.10.10">
    <property type="entry name" value="Winged helix-like DNA-binding domain superfamily/Winged helix DNA-binding domain"/>
    <property type="match status" value="1"/>
</dbReference>
<keyword evidence="5" id="KW-1185">Reference proteome</keyword>
<dbReference type="InterPro" id="IPR036390">
    <property type="entry name" value="WH_DNA-bd_sf"/>
</dbReference>
<evidence type="ECO:0000256" key="2">
    <source>
        <dbReference type="ARBA" id="ARBA00023163"/>
    </source>
</evidence>
<gene>
    <name evidence="4" type="ORF">NFI88_10090</name>
</gene>
<dbReference type="InterPro" id="IPR050313">
    <property type="entry name" value="Carb_Metab_HTH_regulators"/>
</dbReference>
<dbReference type="SMART" id="SM00420">
    <property type="entry name" value="HTH_DEOR"/>
    <property type="match status" value="1"/>
</dbReference>
<evidence type="ECO:0000313" key="4">
    <source>
        <dbReference type="EMBL" id="MCQ8241188.1"/>
    </source>
</evidence>
<proteinExistence type="predicted"/>
<dbReference type="InterPro" id="IPR001034">
    <property type="entry name" value="DeoR_HTH"/>
</dbReference>
<dbReference type="Proteomes" id="UP001524547">
    <property type="component" value="Unassembled WGS sequence"/>
</dbReference>
<feature type="domain" description="HTH deoR-type" evidence="3">
    <location>
        <begin position="1"/>
        <end position="55"/>
    </location>
</feature>
<evidence type="ECO:0000313" key="5">
    <source>
        <dbReference type="Proteomes" id="UP001524547"/>
    </source>
</evidence>
<reference evidence="4 5" key="1">
    <citation type="submission" date="2022-06" db="EMBL/GenBank/DDBJ databases">
        <title>Rhizosaccharibacter gen. nov. sp. nov. KSS12, endophytic bacteria isolated from sugarcane.</title>
        <authorList>
            <person name="Pitiwittayakul N."/>
        </authorList>
    </citation>
    <scope>NUCLEOTIDE SEQUENCE [LARGE SCALE GENOMIC DNA]</scope>
    <source>
        <strain evidence="4 5">KSS12</strain>
    </source>
</reference>
<dbReference type="PANTHER" id="PTHR30363">
    <property type="entry name" value="HTH-TYPE TRANSCRIPTIONAL REGULATOR SRLR-RELATED"/>
    <property type="match status" value="1"/>
</dbReference>
<dbReference type="PANTHER" id="PTHR30363:SF44">
    <property type="entry name" value="AGA OPERON TRANSCRIPTIONAL REPRESSOR-RELATED"/>
    <property type="match status" value="1"/>
</dbReference>
<dbReference type="SUPFAM" id="SSF46785">
    <property type="entry name" value="Winged helix' DNA-binding domain"/>
    <property type="match status" value="1"/>
</dbReference>
<name>A0ABT1VXY2_9PROT</name>
<organism evidence="4 5">
    <name type="scientific">Rhizosaccharibacter radicis</name>
    <dbReference type="NCBI Taxonomy" id="2782605"/>
    <lineage>
        <taxon>Bacteria</taxon>
        <taxon>Pseudomonadati</taxon>
        <taxon>Pseudomonadota</taxon>
        <taxon>Alphaproteobacteria</taxon>
        <taxon>Acetobacterales</taxon>
        <taxon>Acetobacteraceae</taxon>
        <taxon>Rhizosaccharibacter</taxon>
    </lineage>
</organism>
<comment type="caution">
    <text evidence="4">The sequence shown here is derived from an EMBL/GenBank/DDBJ whole genome shotgun (WGS) entry which is preliminary data.</text>
</comment>
<accession>A0ABT1VXY2</accession>
<keyword evidence="1" id="KW-0805">Transcription regulation</keyword>
<protein>
    <submittedName>
        <fullName evidence="4">DeoR family transcriptional regulator</fullName>
    </submittedName>
</protein>
<dbReference type="Pfam" id="PF08220">
    <property type="entry name" value="HTH_DeoR"/>
    <property type="match status" value="1"/>
</dbReference>
<sequence>MQRRLEIAERIRREGRLRVDALSRDMQVSAVTIRGDLAYLEEQGLIVRAAGEARIVRGSAWGAEDRGRAPPTQHAVRPLLLDAARIAAGRGSILLGPGRLPGLLLPHLPPDPHRSVILCSLDPLPVALGCLDGPVHLTGGRVGRDNATLEGPQVAQAFELHRPDLCVLEGEQLLEDRVCLPPGTSEVLHRQAVLHSRAVLVMVPPPRGGTSATAGPAIRLDQIDHLLLAGVVPGQERFLARGLLEEGFRQVTGSAGCVFRRDGQGSSAMSDQNPSVQ</sequence>